<dbReference type="PANTHER" id="PTHR44591">
    <property type="entry name" value="STRESS RESPONSE REGULATOR PROTEIN 1"/>
    <property type="match status" value="1"/>
</dbReference>
<dbReference type="SUPFAM" id="SSF52172">
    <property type="entry name" value="CheY-like"/>
    <property type="match status" value="1"/>
</dbReference>
<dbReference type="Gene3D" id="3.40.50.2300">
    <property type="match status" value="1"/>
</dbReference>
<name>A0A3M9ML59_9BACT</name>
<dbReference type="Pfam" id="PF00072">
    <property type="entry name" value="Response_reg"/>
    <property type="match status" value="1"/>
</dbReference>
<evidence type="ECO:0000256" key="2">
    <source>
        <dbReference type="PROSITE-ProRule" id="PRU00169"/>
    </source>
</evidence>
<keyword evidence="5" id="KW-1185">Reference proteome</keyword>
<dbReference type="GO" id="GO:0000160">
    <property type="term" value="P:phosphorelay signal transduction system"/>
    <property type="evidence" value="ECO:0007669"/>
    <property type="project" value="InterPro"/>
</dbReference>
<keyword evidence="1 2" id="KW-0597">Phosphoprotein</keyword>
<dbReference type="GO" id="GO:0003677">
    <property type="term" value="F:DNA binding"/>
    <property type="evidence" value="ECO:0007669"/>
    <property type="project" value="UniProtKB-KW"/>
</dbReference>
<protein>
    <submittedName>
        <fullName evidence="4">DNA-binding response regulator</fullName>
    </submittedName>
</protein>
<sequence length="128" mass="14742">MKMKQCILIVDDEPTIGLILEHYFSKAYQVVVKSNGKEAMAWLEEGHHIDAIVADFEMPFMNGLDFIKQLRASTLFKDIPLIMLSGKEESRNKILCLRSGADDYMIKPFNPEELEIRIKNVLKRVKIS</sequence>
<feature type="domain" description="Response regulatory" evidence="3">
    <location>
        <begin position="6"/>
        <end position="122"/>
    </location>
</feature>
<reference evidence="4 5" key="1">
    <citation type="submission" date="2018-11" db="EMBL/GenBank/DDBJ databases">
        <title>Rufibacter latericius sp. nov., isolated from water in Baiyang Lake.</title>
        <authorList>
            <person name="Yang Y."/>
        </authorList>
    </citation>
    <scope>NUCLEOTIDE SEQUENCE [LARGE SCALE GENOMIC DNA]</scope>
    <source>
        <strain evidence="4 5">R-22-1c-1</strain>
    </source>
</reference>
<evidence type="ECO:0000313" key="5">
    <source>
        <dbReference type="Proteomes" id="UP000272117"/>
    </source>
</evidence>
<dbReference type="PANTHER" id="PTHR44591:SF3">
    <property type="entry name" value="RESPONSE REGULATORY DOMAIN-CONTAINING PROTEIN"/>
    <property type="match status" value="1"/>
</dbReference>
<dbReference type="AlphaFoldDB" id="A0A3M9ML59"/>
<dbReference type="InterPro" id="IPR001789">
    <property type="entry name" value="Sig_transdc_resp-reg_receiver"/>
</dbReference>
<feature type="modified residue" description="4-aspartylphosphate" evidence="2">
    <location>
        <position position="55"/>
    </location>
</feature>
<gene>
    <name evidence="4" type="ORF">EFB08_12170</name>
</gene>
<dbReference type="InterPro" id="IPR011006">
    <property type="entry name" value="CheY-like_superfamily"/>
</dbReference>
<dbReference type="EMBL" id="RJJD01000008">
    <property type="protein sequence ID" value="RNI25613.1"/>
    <property type="molecule type" value="Genomic_DNA"/>
</dbReference>
<comment type="caution">
    <text evidence="4">The sequence shown here is derived from an EMBL/GenBank/DDBJ whole genome shotgun (WGS) entry which is preliminary data.</text>
</comment>
<dbReference type="OrthoDB" id="9789181at2"/>
<evidence type="ECO:0000313" key="4">
    <source>
        <dbReference type="EMBL" id="RNI25613.1"/>
    </source>
</evidence>
<dbReference type="SMART" id="SM00448">
    <property type="entry name" value="REC"/>
    <property type="match status" value="1"/>
</dbReference>
<accession>A0A3M9ML59</accession>
<organism evidence="4 5">
    <name type="scientific">Rufibacter latericius</name>
    <dbReference type="NCBI Taxonomy" id="2487040"/>
    <lineage>
        <taxon>Bacteria</taxon>
        <taxon>Pseudomonadati</taxon>
        <taxon>Bacteroidota</taxon>
        <taxon>Cytophagia</taxon>
        <taxon>Cytophagales</taxon>
        <taxon>Hymenobacteraceae</taxon>
        <taxon>Rufibacter</taxon>
    </lineage>
</organism>
<keyword evidence="4" id="KW-0238">DNA-binding</keyword>
<dbReference type="PROSITE" id="PS50110">
    <property type="entry name" value="RESPONSE_REGULATORY"/>
    <property type="match status" value="1"/>
</dbReference>
<proteinExistence type="predicted"/>
<dbReference type="Proteomes" id="UP000272117">
    <property type="component" value="Unassembled WGS sequence"/>
</dbReference>
<dbReference type="InterPro" id="IPR050595">
    <property type="entry name" value="Bact_response_regulator"/>
</dbReference>
<evidence type="ECO:0000259" key="3">
    <source>
        <dbReference type="PROSITE" id="PS50110"/>
    </source>
</evidence>
<evidence type="ECO:0000256" key="1">
    <source>
        <dbReference type="ARBA" id="ARBA00022553"/>
    </source>
</evidence>